<comment type="caution">
    <text evidence="2">The sequence shown here is derived from an EMBL/GenBank/DDBJ whole genome shotgun (WGS) entry which is preliminary data.</text>
</comment>
<accession>A0A8H5ZXR3</accession>
<name>A0A8H5ZXR3_PETAA</name>
<protein>
    <submittedName>
        <fullName evidence="2">Uncharacterized protein</fullName>
    </submittedName>
</protein>
<sequence>MGQTQPFADPETNPPEPESASVIETRYVRMLLELDYIPWFYNTSASAAHCLLDCTFYWILGAKHGDALSVLKHCTHFFRTGDELSPILSDEIAGDLSWSGRGTMSLEDYFDERELRGQVMVEMGMILGIRLSSMTRGFRGAVLVENAFAEIHNMKRIPKLLIKPRNESRHPRHSVWRKPNYLKAA</sequence>
<organism evidence="2 3">
    <name type="scientific">Petromyces alliaceus</name>
    <name type="common">Aspergillus alliaceus</name>
    <dbReference type="NCBI Taxonomy" id="209559"/>
    <lineage>
        <taxon>Eukaryota</taxon>
        <taxon>Fungi</taxon>
        <taxon>Dikarya</taxon>
        <taxon>Ascomycota</taxon>
        <taxon>Pezizomycotina</taxon>
        <taxon>Eurotiomycetes</taxon>
        <taxon>Eurotiomycetidae</taxon>
        <taxon>Eurotiales</taxon>
        <taxon>Aspergillaceae</taxon>
        <taxon>Aspergillus</taxon>
        <taxon>Aspergillus subgen. Circumdati</taxon>
    </lineage>
</organism>
<keyword evidence="3" id="KW-1185">Reference proteome</keyword>
<dbReference type="AlphaFoldDB" id="A0A8H5ZXR3"/>
<evidence type="ECO:0000256" key="1">
    <source>
        <dbReference type="SAM" id="MobiDB-lite"/>
    </source>
</evidence>
<evidence type="ECO:0000313" key="3">
    <source>
        <dbReference type="Proteomes" id="UP000541154"/>
    </source>
</evidence>
<dbReference type="EMBL" id="SPNV01000269">
    <property type="protein sequence ID" value="KAF5857214.1"/>
    <property type="molecule type" value="Genomic_DNA"/>
</dbReference>
<proteinExistence type="predicted"/>
<evidence type="ECO:0000313" key="2">
    <source>
        <dbReference type="EMBL" id="KAF5857214.1"/>
    </source>
</evidence>
<dbReference type="Proteomes" id="UP000541154">
    <property type="component" value="Unassembled WGS sequence"/>
</dbReference>
<reference evidence="2 3" key="1">
    <citation type="submission" date="2019-04" db="EMBL/GenBank/DDBJ databases">
        <title>Aspergillus burnettii sp. nov., novel species from soil in southeast Queensland.</title>
        <authorList>
            <person name="Gilchrist C.L.M."/>
            <person name="Pitt J.I."/>
            <person name="Lange L."/>
            <person name="Lacey H.J."/>
            <person name="Vuong D."/>
            <person name="Midgley D.J."/>
            <person name="Greenfield P."/>
            <person name="Bradbury M."/>
            <person name="Lacey E."/>
            <person name="Busk P.K."/>
            <person name="Pilgaard B."/>
            <person name="Chooi Y.H."/>
            <person name="Piggott A.M."/>
        </authorList>
    </citation>
    <scope>NUCLEOTIDE SEQUENCE [LARGE SCALE GENOMIC DNA]</scope>
    <source>
        <strain evidence="2 3">FRR 5400</strain>
    </source>
</reference>
<feature type="region of interest" description="Disordered" evidence="1">
    <location>
        <begin position="1"/>
        <end position="20"/>
    </location>
</feature>
<gene>
    <name evidence="2" type="ORF">ETB97_006056</name>
</gene>